<evidence type="ECO:0000256" key="4">
    <source>
        <dbReference type="ARBA" id="ARBA00022597"/>
    </source>
</evidence>
<dbReference type="InterPro" id="IPR004700">
    <property type="entry name" value="PTS_IIC_man"/>
</dbReference>
<keyword evidence="3" id="KW-1003">Cell membrane</keyword>
<keyword evidence="5" id="KW-0598">Phosphotransferase system</keyword>
<proteinExistence type="predicted"/>
<dbReference type="Proteomes" id="UP000664357">
    <property type="component" value="Unassembled WGS sequence"/>
</dbReference>
<protein>
    <submittedName>
        <fullName evidence="10">PTS system, mannose-specific IIC component</fullName>
    </submittedName>
</protein>
<dbReference type="EMBL" id="JAFREL020000003">
    <property type="protein sequence ID" value="MEO1771676.1"/>
    <property type="molecule type" value="Genomic_DNA"/>
</dbReference>
<keyword evidence="4" id="KW-0762">Sugar transport</keyword>
<keyword evidence="11" id="KW-1185">Reference proteome</keyword>
<evidence type="ECO:0000256" key="3">
    <source>
        <dbReference type="ARBA" id="ARBA00022475"/>
    </source>
</evidence>
<dbReference type="PROSITE" id="PS51106">
    <property type="entry name" value="PTS_EIIC_TYPE_4"/>
    <property type="match status" value="1"/>
</dbReference>
<feature type="transmembrane region" description="Helical" evidence="9">
    <location>
        <begin position="185"/>
        <end position="202"/>
    </location>
</feature>
<sequence>MSVNVLQAFLIGCVYYMGISGTPWLTSNNSMAMMRPMVSGTVVGLILGDPVQGCIIGSAINLPYLAFITAGGTLPMDPGIAGTLGTALGLLSGVSPTAAAALAIPLGLLGTVVWVVHMTVDISFVHMADKAAEEANIDRINFLHVVPPQVFVALITIVPVMVAVYFGADYVTGLVELLDGRPLEILSLIGGILPALGIAMNLKTLNSEGVLVFFILGFMFSMYSGLSILPISVFAAILSYIYTKFTITSNGKEGEAR</sequence>
<evidence type="ECO:0000313" key="11">
    <source>
        <dbReference type="Proteomes" id="UP000664357"/>
    </source>
</evidence>
<dbReference type="PANTHER" id="PTHR32502:SF8">
    <property type="entry name" value="N-ACETYLGALACTOSAMINE PERMEASE IIC COMPONENT 1"/>
    <property type="match status" value="1"/>
</dbReference>
<evidence type="ECO:0000256" key="8">
    <source>
        <dbReference type="ARBA" id="ARBA00023136"/>
    </source>
</evidence>
<keyword evidence="6 9" id="KW-0812">Transmembrane</keyword>
<feature type="transmembrane region" description="Helical" evidence="9">
    <location>
        <begin position="141"/>
        <end position="165"/>
    </location>
</feature>
<feature type="transmembrane region" description="Helical" evidence="9">
    <location>
        <begin position="6"/>
        <end position="25"/>
    </location>
</feature>
<comment type="subcellular location">
    <subcellularLocation>
        <location evidence="1">Cell membrane</location>
        <topology evidence="1">Multi-pass membrane protein</topology>
    </subcellularLocation>
</comment>
<accession>A0ABV0ESR3</accession>
<evidence type="ECO:0000256" key="9">
    <source>
        <dbReference type="SAM" id="Phobius"/>
    </source>
</evidence>
<keyword evidence="7 9" id="KW-1133">Transmembrane helix</keyword>
<evidence type="ECO:0000256" key="7">
    <source>
        <dbReference type="ARBA" id="ARBA00022989"/>
    </source>
</evidence>
<feature type="transmembrane region" description="Helical" evidence="9">
    <location>
        <begin position="37"/>
        <end position="60"/>
    </location>
</feature>
<comment type="caution">
    <text evidence="10">The sequence shown here is derived from an EMBL/GenBank/DDBJ whole genome shotgun (WGS) entry which is preliminary data.</text>
</comment>
<gene>
    <name evidence="10" type="ORF">JZO67_003657</name>
</gene>
<evidence type="ECO:0000256" key="6">
    <source>
        <dbReference type="ARBA" id="ARBA00022692"/>
    </source>
</evidence>
<keyword evidence="8 9" id="KW-0472">Membrane</keyword>
<dbReference type="PANTHER" id="PTHR32502">
    <property type="entry name" value="N-ACETYLGALACTOSAMINE PERMEASE II COMPONENT-RELATED"/>
    <property type="match status" value="1"/>
</dbReference>
<feature type="transmembrane region" description="Helical" evidence="9">
    <location>
        <begin position="209"/>
        <end position="242"/>
    </location>
</feature>
<evidence type="ECO:0000256" key="1">
    <source>
        <dbReference type="ARBA" id="ARBA00004651"/>
    </source>
</evidence>
<dbReference type="Pfam" id="PF03609">
    <property type="entry name" value="EII-Sor"/>
    <property type="match status" value="1"/>
</dbReference>
<evidence type="ECO:0000313" key="10">
    <source>
        <dbReference type="EMBL" id="MEO1771676.1"/>
    </source>
</evidence>
<dbReference type="RefSeq" id="WP_207704692.1">
    <property type="nucleotide sequence ID" value="NZ_JAFREL020000003.1"/>
</dbReference>
<feature type="transmembrane region" description="Helical" evidence="9">
    <location>
        <begin position="98"/>
        <end position="120"/>
    </location>
</feature>
<evidence type="ECO:0000256" key="2">
    <source>
        <dbReference type="ARBA" id="ARBA00022448"/>
    </source>
</evidence>
<organism evidence="10 11">
    <name type="scientific">Candidatus Enterococcus ferrettii</name>
    <dbReference type="NCBI Taxonomy" id="2815324"/>
    <lineage>
        <taxon>Bacteria</taxon>
        <taxon>Bacillati</taxon>
        <taxon>Bacillota</taxon>
        <taxon>Bacilli</taxon>
        <taxon>Lactobacillales</taxon>
        <taxon>Enterococcaceae</taxon>
        <taxon>Enterococcus</taxon>
    </lineage>
</organism>
<name>A0ABV0ESR3_9ENTE</name>
<dbReference type="InterPro" id="IPR050303">
    <property type="entry name" value="GatZ_KbaZ_carbometab"/>
</dbReference>
<reference evidence="10 11" key="1">
    <citation type="submission" date="2024-02" db="EMBL/GenBank/DDBJ databases">
        <title>The Genome Sequence of Enterococcus sp. DIV0159.</title>
        <authorList>
            <person name="Earl A."/>
            <person name="Manson A."/>
            <person name="Gilmore M."/>
            <person name="Sanders J."/>
            <person name="Shea T."/>
            <person name="Howe W."/>
            <person name="Livny J."/>
            <person name="Cuomo C."/>
            <person name="Neafsey D."/>
            <person name="Birren B."/>
        </authorList>
    </citation>
    <scope>NUCLEOTIDE SEQUENCE [LARGE SCALE GENOMIC DNA]</scope>
    <source>
        <strain evidence="10 11">665A</strain>
    </source>
</reference>
<keyword evidence="2" id="KW-0813">Transport</keyword>
<evidence type="ECO:0000256" key="5">
    <source>
        <dbReference type="ARBA" id="ARBA00022683"/>
    </source>
</evidence>